<dbReference type="EnsemblMetazoa" id="BGLB037093-RA">
    <property type="protein sequence ID" value="BGLB037093-PA"/>
    <property type="gene ID" value="BGLB037093"/>
</dbReference>
<sequence>MKDVNNGLPYRLQFTDTSSGNTTRIEDQPLIMSLHVTGTQNLTLIYDPCHATEFRKMYNFQVQPAEIIQNSTVDNVTVQTSSMFIPTEVSIVSISLNVLYILVYLLNKYVWKHLKNPCKKEKEQISTVHENNSHCSIGVNTDINVEDNIISEDQRPVEEALIPTEQISIVNEDERHSLIRINANTNDEDNNGFSGEEEREALIPTEEFKHFTNVSSL</sequence>
<dbReference type="KEGG" id="bgt:106066385"/>
<keyword evidence="1" id="KW-0472">Membrane</keyword>
<dbReference type="VEuPathDB" id="VectorBase:BGLB037093"/>
<dbReference type="AlphaFoldDB" id="A0A2C9M0F3"/>
<feature type="transmembrane region" description="Helical" evidence="1">
    <location>
        <begin position="83"/>
        <end position="106"/>
    </location>
</feature>
<evidence type="ECO:0000313" key="2">
    <source>
        <dbReference type="EnsemblMetazoa" id="BGLB037093-PA"/>
    </source>
</evidence>
<dbReference type="Proteomes" id="UP000076420">
    <property type="component" value="Unassembled WGS sequence"/>
</dbReference>
<reference evidence="2" key="1">
    <citation type="submission" date="2020-05" db="UniProtKB">
        <authorList>
            <consortium name="EnsemblMetazoa"/>
        </authorList>
    </citation>
    <scope>IDENTIFICATION</scope>
    <source>
        <strain evidence="2">BB02</strain>
    </source>
</reference>
<evidence type="ECO:0000256" key="1">
    <source>
        <dbReference type="SAM" id="Phobius"/>
    </source>
</evidence>
<gene>
    <name evidence="2" type="primary">106066385</name>
</gene>
<proteinExistence type="predicted"/>
<accession>A0A2C9M0F3</accession>
<evidence type="ECO:0000313" key="3">
    <source>
        <dbReference type="Proteomes" id="UP000076420"/>
    </source>
</evidence>
<protein>
    <submittedName>
        <fullName evidence="2">Uncharacterized protein</fullName>
    </submittedName>
</protein>
<name>A0A2C9M0F3_BIOGL</name>
<organism evidence="2 3">
    <name type="scientific">Biomphalaria glabrata</name>
    <name type="common">Bloodfluke planorb</name>
    <name type="synonym">Freshwater snail</name>
    <dbReference type="NCBI Taxonomy" id="6526"/>
    <lineage>
        <taxon>Eukaryota</taxon>
        <taxon>Metazoa</taxon>
        <taxon>Spiralia</taxon>
        <taxon>Lophotrochozoa</taxon>
        <taxon>Mollusca</taxon>
        <taxon>Gastropoda</taxon>
        <taxon>Heterobranchia</taxon>
        <taxon>Euthyneura</taxon>
        <taxon>Panpulmonata</taxon>
        <taxon>Hygrophila</taxon>
        <taxon>Lymnaeoidea</taxon>
        <taxon>Planorbidae</taxon>
        <taxon>Biomphalaria</taxon>
    </lineage>
</organism>
<keyword evidence="1" id="KW-1133">Transmembrane helix</keyword>
<keyword evidence="1" id="KW-0812">Transmembrane</keyword>